<feature type="transmembrane region" description="Helical" evidence="6">
    <location>
        <begin position="150"/>
        <end position="171"/>
    </location>
</feature>
<protein>
    <submittedName>
        <fullName evidence="8">MFS transporter</fullName>
    </submittedName>
</protein>
<evidence type="ECO:0000259" key="7">
    <source>
        <dbReference type="PROSITE" id="PS50850"/>
    </source>
</evidence>
<dbReference type="PROSITE" id="PS50850">
    <property type="entry name" value="MFS"/>
    <property type="match status" value="1"/>
</dbReference>
<dbReference type="InterPro" id="IPR011701">
    <property type="entry name" value="MFS"/>
</dbReference>
<dbReference type="Gene3D" id="1.20.1250.20">
    <property type="entry name" value="MFS general substrate transporter like domains"/>
    <property type="match status" value="1"/>
</dbReference>
<dbReference type="InterPro" id="IPR036259">
    <property type="entry name" value="MFS_trans_sf"/>
</dbReference>
<evidence type="ECO:0000256" key="3">
    <source>
        <dbReference type="ARBA" id="ARBA00022692"/>
    </source>
</evidence>
<proteinExistence type="predicted"/>
<dbReference type="RefSeq" id="WP_343948952.1">
    <property type="nucleotide sequence ID" value="NZ_BAAAHQ010000006.1"/>
</dbReference>
<feature type="transmembrane region" description="Helical" evidence="6">
    <location>
        <begin position="257"/>
        <end position="279"/>
    </location>
</feature>
<comment type="subcellular location">
    <subcellularLocation>
        <location evidence="1">Cell membrane</location>
        <topology evidence="1">Multi-pass membrane protein</topology>
    </subcellularLocation>
</comment>
<dbReference type="InterPro" id="IPR050189">
    <property type="entry name" value="MFS_Efflux_Transporters"/>
</dbReference>
<sequence length="397" mass="39833">MTATAFTPTPSTPTTEHVSFRRWLGVAAVAVGTFAVVTVEQLPVGLLTPIGGDLGVSEGAAGLMVTVPGLVASAAAPLLPVAIGRLDRRIVLIGLMALMVLANLMSALAPSFAVLLVSRFLVGISIGGFWALAAGIAVRMVPESRVPQATAITFGGATAANVLGIPAGTLIGGFTDWRVAFAIVGGLGLLVAIALAMLLPSMPATQPVRLRTLAQQLRNPAVRAGVLATFMLVSGHFAAFTFISPILAGVAGVDKDLVGVLLLVFGVAAIIGSAVVGMFAGRNLRATVIAVGVALAAVLALFPVLGDNPVGGITLLVLWGLAFGGVPVSVQSWILLAAPGSAEPATALNTSVFNLAIALGALFGGLVADNVAITGVLWFGALLAVLTALAVGRVRVG</sequence>
<feature type="transmembrane region" description="Helical" evidence="6">
    <location>
        <begin position="59"/>
        <end position="83"/>
    </location>
</feature>
<feature type="transmembrane region" description="Helical" evidence="6">
    <location>
        <begin position="312"/>
        <end position="336"/>
    </location>
</feature>
<dbReference type="Proteomes" id="UP001501578">
    <property type="component" value="Unassembled WGS sequence"/>
</dbReference>
<feature type="transmembrane region" description="Helical" evidence="6">
    <location>
        <begin position="221"/>
        <end position="251"/>
    </location>
</feature>
<feature type="domain" description="Major facilitator superfamily (MFS) profile" evidence="7">
    <location>
        <begin position="25"/>
        <end position="397"/>
    </location>
</feature>
<keyword evidence="4 6" id="KW-1133">Transmembrane helix</keyword>
<dbReference type="SUPFAM" id="SSF103473">
    <property type="entry name" value="MFS general substrate transporter"/>
    <property type="match status" value="1"/>
</dbReference>
<feature type="transmembrane region" description="Helical" evidence="6">
    <location>
        <begin position="120"/>
        <end position="138"/>
    </location>
</feature>
<feature type="transmembrane region" description="Helical" evidence="6">
    <location>
        <begin position="372"/>
        <end position="391"/>
    </location>
</feature>
<dbReference type="EMBL" id="BAAAHQ010000006">
    <property type="protein sequence ID" value="GAA0918105.1"/>
    <property type="molecule type" value="Genomic_DNA"/>
</dbReference>
<feature type="transmembrane region" description="Helical" evidence="6">
    <location>
        <begin position="286"/>
        <end position="306"/>
    </location>
</feature>
<gene>
    <name evidence="8" type="ORF">GCM10009560_14690</name>
</gene>
<dbReference type="PANTHER" id="PTHR43124">
    <property type="entry name" value="PURINE EFFLUX PUMP PBUE"/>
    <property type="match status" value="1"/>
</dbReference>
<keyword evidence="5 6" id="KW-0472">Membrane</keyword>
<evidence type="ECO:0000256" key="2">
    <source>
        <dbReference type="ARBA" id="ARBA00022475"/>
    </source>
</evidence>
<keyword evidence="9" id="KW-1185">Reference proteome</keyword>
<comment type="caution">
    <text evidence="8">The sequence shown here is derived from an EMBL/GenBank/DDBJ whole genome shotgun (WGS) entry which is preliminary data.</text>
</comment>
<evidence type="ECO:0000256" key="4">
    <source>
        <dbReference type="ARBA" id="ARBA00022989"/>
    </source>
</evidence>
<dbReference type="CDD" id="cd17324">
    <property type="entry name" value="MFS_NepI_like"/>
    <property type="match status" value="1"/>
</dbReference>
<evidence type="ECO:0000313" key="8">
    <source>
        <dbReference type="EMBL" id="GAA0918105.1"/>
    </source>
</evidence>
<dbReference type="Pfam" id="PF07690">
    <property type="entry name" value="MFS_1"/>
    <property type="match status" value="1"/>
</dbReference>
<organism evidence="8 9">
    <name type="scientific">Nonomuraea longicatena</name>
    <dbReference type="NCBI Taxonomy" id="83682"/>
    <lineage>
        <taxon>Bacteria</taxon>
        <taxon>Bacillati</taxon>
        <taxon>Actinomycetota</taxon>
        <taxon>Actinomycetes</taxon>
        <taxon>Streptosporangiales</taxon>
        <taxon>Streptosporangiaceae</taxon>
        <taxon>Nonomuraea</taxon>
    </lineage>
</organism>
<evidence type="ECO:0000256" key="1">
    <source>
        <dbReference type="ARBA" id="ARBA00004651"/>
    </source>
</evidence>
<feature type="transmembrane region" description="Helical" evidence="6">
    <location>
        <begin position="177"/>
        <end position="200"/>
    </location>
</feature>
<keyword evidence="3 6" id="KW-0812">Transmembrane</keyword>
<reference evidence="9" key="1">
    <citation type="journal article" date="2019" name="Int. J. Syst. Evol. Microbiol.">
        <title>The Global Catalogue of Microorganisms (GCM) 10K type strain sequencing project: providing services to taxonomists for standard genome sequencing and annotation.</title>
        <authorList>
            <consortium name="The Broad Institute Genomics Platform"/>
            <consortium name="The Broad Institute Genome Sequencing Center for Infectious Disease"/>
            <person name="Wu L."/>
            <person name="Ma J."/>
        </authorList>
    </citation>
    <scope>NUCLEOTIDE SEQUENCE [LARGE SCALE GENOMIC DNA]</scope>
    <source>
        <strain evidence="9">JCM 11136</strain>
    </source>
</reference>
<accession>A0ABP3ZBV9</accession>
<evidence type="ECO:0000256" key="5">
    <source>
        <dbReference type="ARBA" id="ARBA00023136"/>
    </source>
</evidence>
<dbReference type="InterPro" id="IPR020846">
    <property type="entry name" value="MFS_dom"/>
</dbReference>
<feature type="transmembrane region" description="Helical" evidence="6">
    <location>
        <begin position="90"/>
        <end position="114"/>
    </location>
</feature>
<name>A0ABP3ZBV9_9ACTN</name>
<feature type="transmembrane region" description="Helical" evidence="6">
    <location>
        <begin position="348"/>
        <end position="366"/>
    </location>
</feature>
<keyword evidence="2" id="KW-1003">Cell membrane</keyword>
<evidence type="ECO:0000256" key="6">
    <source>
        <dbReference type="SAM" id="Phobius"/>
    </source>
</evidence>
<feature type="transmembrane region" description="Helical" evidence="6">
    <location>
        <begin position="20"/>
        <end position="39"/>
    </location>
</feature>
<dbReference type="PANTHER" id="PTHR43124:SF3">
    <property type="entry name" value="CHLORAMPHENICOL EFFLUX PUMP RV0191"/>
    <property type="match status" value="1"/>
</dbReference>
<evidence type="ECO:0000313" key="9">
    <source>
        <dbReference type="Proteomes" id="UP001501578"/>
    </source>
</evidence>